<sequence length="306" mass="34449">MNNWLVFLKEEGISSDIIKDVEDFNKEHETPQIYTSRIPDPKYLYYGKDIWEKALCSILAGENILLSGPKATGKNVLAQNLAAVFERPVWDVSFHINVDASWLVGTDTFDGEKVVFRQGPVLECAINGGFGVLDEINMARNEALAVLHSVLDFRRVLDVPGYERTSLNDATRFIATMNYGYAGTRDLNEALCSRFAVIDMPVINEEDLKRLIIREYPDIKTDICDQFVRLYKEIEKKAESAEITERALDIRGLLGAIGLMKKGIKSGPAISMCIVNKTFDSYERKLVSDVVDARIPADLDREVIFA</sequence>
<evidence type="ECO:0000313" key="2">
    <source>
        <dbReference type="EMBL" id="SHI12623.1"/>
    </source>
</evidence>
<protein>
    <submittedName>
        <fullName evidence="2">AAA domain (Dynein-related subfamily)</fullName>
    </submittedName>
</protein>
<proteinExistence type="predicted"/>
<gene>
    <name evidence="2" type="ORF">SAMN02745229_01548</name>
</gene>
<dbReference type="PANTHER" id="PTHR42759:SF1">
    <property type="entry name" value="MAGNESIUM-CHELATASE SUBUNIT CHLD"/>
    <property type="match status" value="1"/>
</dbReference>
<dbReference type="InterPro" id="IPR011704">
    <property type="entry name" value="ATPase_dyneun-rel_AAA"/>
</dbReference>
<evidence type="ECO:0000259" key="1">
    <source>
        <dbReference type="Pfam" id="PF07728"/>
    </source>
</evidence>
<dbReference type="PANTHER" id="PTHR42759">
    <property type="entry name" value="MOXR FAMILY PROTEIN"/>
    <property type="match status" value="1"/>
</dbReference>
<feature type="domain" description="ATPase dynein-related AAA" evidence="1">
    <location>
        <begin position="63"/>
        <end position="195"/>
    </location>
</feature>
<name>A0A1M5YM49_BUTFI</name>
<dbReference type="Proteomes" id="UP000184278">
    <property type="component" value="Unassembled WGS sequence"/>
</dbReference>
<evidence type="ECO:0000313" key="3">
    <source>
        <dbReference type="Proteomes" id="UP000184278"/>
    </source>
</evidence>
<dbReference type="GO" id="GO:0016887">
    <property type="term" value="F:ATP hydrolysis activity"/>
    <property type="evidence" value="ECO:0007669"/>
    <property type="project" value="InterPro"/>
</dbReference>
<accession>A0A1M5YM49</accession>
<dbReference type="InterPro" id="IPR027417">
    <property type="entry name" value="P-loop_NTPase"/>
</dbReference>
<dbReference type="EMBL" id="FQXK01000012">
    <property type="protein sequence ID" value="SHI12623.1"/>
    <property type="molecule type" value="Genomic_DNA"/>
</dbReference>
<dbReference type="AlphaFoldDB" id="A0A1M5YM49"/>
<dbReference type="Pfam" id="PF07728">
    <property type="entry name" value="AAA_5"/>
    <property type="match status" value="1"/>
</dbReference>
<dbReference type="InterPro" id="IPR050764">
    <property type="entry name" value="CbbQ/NirQ/NorQ/GpvN"/>
</dbReference>
<organism evidence="2 3">
    <name type="scientific">Butyrivibrio fibrisolvens DSM 3071</name>
    <dbReference type="NCBI Taxonomy" id="1121131"/>
    <lineage>
        <taxon>Bacteria</taxon>
        <taxon>Bacillati</taxon>
        <taxon>Bacillota</taxon>
        <taxon>Clostridia</taxon>
        <taxon>Lachnospirales</taxon>
        <taxon>Lachnospiraceae</taxon>
        <taxon>Butyrivibrio</taxon>
    </lineage>
</organism>
<keyword evidence="3" id="KW-1185">Reference proteome</keyword>
<dbReference type="GeneID" id="89511806"/>
<dbReference type="RefSeq" id="WP_073386800.1">
    <property type="nucleotide sequence ID" value="NZ_FQXK01000012.1"/>
</dbReference>
<reference evidence="3" key="1">
    <citation type="submission" date="2016-11" db="EMBL/GenBank/DDBJ databases">
        <authorList>
            <person name="Varghese N."/>
            <person name="Submissions S."/>
        </authorList>
    </citation>
    <scope>NUCLEOTIDE SEQUENCE [LARGE SCALE GENOMIC DNA]</scope>
    <source>
        <strain evidence="3">DSM 3071</strain>
    </source>
</reference>
<dbReference type="SUPFAM" id="SSF52540">
    <property type="entry name" value="P-loop containing nucleoside triphosphate hydrolases"/>
    <property type="match status" value="1"/>
</dbReference>
<dbReference type="GO" id="GO:0005524">
    <property type="term" value="F:ATP binding"/>
    <property type="evidence" value="ECO:0007669"/>
    <property type="project" value="InterPro"/>
</dbReference>
<dbReference type="Gene3D" id="3.40.50.300">
    <property type="entry name" value="P-loop containing nucleotide triphosphate hydrolases"/>
    <property type="match status" value="1"/>
</dbReference>
<dbReference type="STRING" id="1121131.SAMN02745229_01548"/>